<dbReference type="PANTHER" id="PTHR38479:SF2">
    <property type="entry name" value="WINGED HELIX DNA-BINDING DOMAIN-CONTAINING PROTEIN"/>
    <property type="match status" value="1"/>
</dbReference>
<reference evidence="1 2" key="1">
    <citation type="journal article" date="2021" name="Microbiol. Spectr.">
        <title>A Single Bacterium Capable of Oxidation and Reduction of Iron at Circumneutral pH.</title>
        <authorList>
            <person name="Kato S."/>
            <person name="Ohkuma M."/>
        </authorList>
    </citation>
    <scope>NUCLEOTIDE SEQUENCE [LARGE SCALE GENOMIC DNA]</scope>
    <source>
        <strain evidence="1 2">MIZ03</strain>
    </source>
</reference>
<proteinExistence type="predicted"/>
<dbReference type="PANTHER" id="PTHR38479">
    <property type="entry name" value="LMO0824 PROTEIN"/>
    <property type="match status" value="1"/>
</dbReference>
<organism evidence="1 2">
    <name type="scientific">Rhodoferax lithotrophicus</name>
    <dbReference type="NCBI Taxonomy" id="2798804"/>
    <lineage>
        <taxon>Bacteria</taxon>
        <taxon>Pseudomonadati</taxon>
        <taxon>Pseudomonadota</taxon>
        <taxon>Betaproteobacteria</taxon>
        <taxon>Burkholderiales</taxon>
        <taxon>Comamonadaceae</taxon>
        <taxon>Rhodoferax</taxon>
    </lineage>
</organism>
<accession>A0ABN6DC76</accession>
<evidence type="ECO:0000313" key="1">
    <source>
        <dbReference type="EMBL" id="BCO29639.1"/>
    </source>
</evidence>
<dbReference type="RefSeq" id="WP_223905854.1">
    <property type="nucleotide sequence ID" value="NZ_AP024238.1"/>
</dbReference>
<dbReference type="Proteomes" id="UP000824366">
    <property type="component" value="Chromosome"/>
</dbReference>
<protein>
    <recommendedName>
        <fullName evidence="3">Winged helix DNA-binding domain-containing protein</fullName>
    </recommendedName>
</protein>
<dbReference type="EMBL" id="AP024238">
    <property type="protein sequence ID" value="BCO29639.1"/>
    <property type="molecule type" value="Genomic_DNA"/>
</dbReference>
<gene>
    <name evidence="1" type="ORF">MIZ03_4562</name>
</gene>
<keyword evidence="2" id="KW-1185">Reference proteome</keyword>
<dbReference type="Pfam" id="PF06224">
    <property type="entry name" value="AlkZ-like"/>
    <property type="match status" value="1"/>
</dbReference>
<name>A0ABN6DC76_9BURK</name>
<evidence type="ECO:0008006" key="3">
    <source>
        <dbReference type="Google" id="ProtNLM"/>
    </source>
</evidence>
<sequence length="359" mass="39487">MNIPALRLQHQHIAQPRLTQPEQVVAWLGGLQGQDYPGVKWSIALRMPSATEADVVQAFDTGKLVRTWPMRGTLHVVAAQDLRWMLMLTSPKNLASSASRRRALELDDTTLARCREVFTQALQGGKHLSREDMYAALAQAHIAIAGQRGYHILWNCALHGLICLATSNDKEQNFALVDEWIAPTPSTTRDEALAELAARYFLSRGPATLQDFIWWSGLSAAEARSGLEAVRHRLVSDTVGKLTYWLPATSHTPKEAPTAFALPGFDEYLLGYKDRSAVLDAAHAEKTCPGGNGVFAATIVIDGRVVGTWKRVFKKTGIDIATTPFTHLSPADAQRFAAAVQRYGAFYKLPVRVVSDFGL</sequence>
<dbReference type="InterPro" id="IPR009351">
    <property type="entry name" value="AlkZ-like"/>
</dbReference>
<evidence type="ECO:0000313" key="2">
    <source>
        <dbReference type="Proteomes" id="UP000824366"/>
    </source>
</evidence>